<comment type="caution">
    <text evidence="1">The sequence shown here is derived from an EMBL/GenBank/DDBJ whole genome shotgun (WGS) entry which is preliminary data.</text>
</comment>
<evidence type="ECO:0000313" key="1">
    <source>
        <dbReference type="EMBL" id="KAF2834393.1"/>
    </source>
</evidence>
<name>A0A9P4S3I0_9PEZI</name>
<dbReference type="EMBL" id="MU006120">
    <property type="protein sequence ID" value="KAF2834393.1"/>
    <property type="molecule type" value="Genomic_DNA"/>
</dbReference>
<dbReference type="Proteomes" id="UP000799429">
    <property type="component" value="Unassembled WGS sequence"/>
</dbReference>
<dbReference type="AlphaFoldDB" id="A0A9P4S3I0"/>
<reference evidence="1" key="1">
    <citation type="journal article" date="2020" name="Stud. Mycol.">
        <title>101 Dothideomycetes genomes: a test case for predicting lifestyles and emergence of pathogens.</title>
        <authorList>
            <person name="Haridas S."/>
            <person name="Albert R."/>
            <person name="Binder M."/>
            <person name="Bloem J."/>
            <person name="Labutti K."/>
            <person name="Salamov A."/>
            <person name="Andreopoulos B."/>
            <person name="Baker S."/>
            <person name="Barry K."/>
            <person name="Bills G."/>
            <person name="Bluhm B."/>
            <person name="Cannon C."/>
            <person name="Castanera R."/>
            <person name="Culley D."/>
            <person name="Daum C."/>
            <person name="Ezra D."/>
            <person name="Gonzalez J."/>
            <person name="Henrissat B."/>
            <person name="Kuo A."/>
            <person name="Liang C."/>
            <person name="Lipzen A."/>
            <person name="Lutzoni F."/>
            <person name="Magnuson J."/>
            <person name="Mondo S."/>
            <person name="Nolan M."/>
            <person name="Ohm R."/>
            <person name="Pangilinan J."/>
            <person name="Park H.-J."/>
            <person name="Ramirez L."/>
            <person name="Alfaro M."/>
            <person name="Sun H."/>
            <person name="Tritt A."/>
            <person name="Yoshinaga Y."/>
            <person name="Zwiers L.-H."/>
            <person name="Turgeon B."/>
            <person name="Goodwin S."/>
            <person name="Spatafora J."/>
            <person name="Crous P."/>
            <person name="Grigoriev I."/>
        </authorList>
    </citation>
    <scope>NUCLEOTIDE SEQUENCE</scope>
    <source>
        <strain evidence="1">CBS 101060</strain>
    </source>
</reference>
<organism evidence="1 2">
    <name type="scientific">Patellaria atrata CBS 101060</name>
    <dbReference type="NCBI Taxonomy" id="1346257"/>
    <lineage>
        <taxon>Eukaryota</taxon>
        <taxon>Fungi</taxon>
        <taxon>Dikarya</taxon>
        <taxon>Ascomycota</taxon>
        <taxon>Pezizomycotina</taxon>
        <taxon>Dothideomycetes</taxon>
        <taxon>Dothideomycetes incertae sedis</taxon>
        <taxon>Patellariales</taxon>
        <taxon>Patellariaceae</taxon>
        <taxon>Patellaria</taxon>
    </lineage>
</organism>
<proteinExistence type="predicted"/>
<gene>
    <name evidence="1" type="ORF">M501DRAFT_595967</name>
</gene>
<evidence type="ECO:0000313" key="2">
    <source>
        <dbReference type="Proteomes" id="UP000799429"/>
    </source>
</evidence>
<accession>A0A9P4S3I0</accession>
<sequence>MRPLFTRTQLAWLTVVCSIYALIMQESCTYRVCKAVYLRYFEFYQRFHIFLLLVLVHSEVRTANHALEFLSIPSLLYLLWAIFKLFKD</sequence>
<keyword evidence="2" id="KW-1185">Reference proteome</keyword>
<protein>
    <submittedName>
        <fullName evidence="1">Uncharacterized protein</fullName>
    </submittedName>
</protein>